<dbReference type="AlphaFoldDB" id="A0A3D9HHD0"/>
<dbReference type="Pfam" id="PF03781">
    <property type="entry name" value="FGE-sulfatase"/>
    <property type="match status" value="1"/>
</dbReference>
<keyword evidence="4" id="KW-1185">Reference proteome</keyword>
<dbReference type="Proteomes" id="UP000256845">
    <property type="component" value="Unassembled WGS sequence"/>
</dbReference>
<dbReference type="SUPFAM" id="SSF56436">
    <property type="entry name" value="C-type lectin-like"/>
    <property type="match status" value="1"/>
</dbReference>
<dbReference type="Gene3D" id="3.90.1580.10">
    <property type="entry name" value="paralog of FGE (formylglycine-generating enzyme)"/>
    <property type="match status" value="1"/>
</dbReference>
<dbReference type="InterPro" id="IPR016187">
    <property type="entry name" value="CTDL_fold"/>
</dbReference>
<name>A0A3D9HHD0_9PROT</name>
<keyword evidence="1" id="KW-0732">Signal</keyword>
<organism evidence="3 4">
    <name type="scientific">Aestuariispira insulae</name>
    <dbReference type="NCBI Taxonomy" id="1461337"/>
    <lineage>
        <taxon>Bacteria</taxon>
        <taxon>Pseudomonadati</taxon>
        <taxon>Pseudomonadota</taxon>
        <taxon>Alphaproteobacteria</taxon>
        <taxon>Rhodospirillales</taxon>
        <taxon>Kiloniellaceae</taxon>
        <taxon>Aestuariispira</taxon>
    </lineage>
</organism>
<evidence type="ECO:0000259" key="2">
    <source>
        <dbReference type="Pfam" id="PF03781"/>
    </source>
</evidence>
<dbReference type="OrthoDB" id="9768004at2"/>
<dbReference type="PANTHER" id="PTHR23150">
    <property type="entry name" value="SULFATASE MODIFYING FACTOR 1, 2"/>
    <property type="match status" value="1"/>
</dbReference>
<dbReference type="InterPro" id="IPR042095">
    <property type="entry name" value="SUMF_sf"/>
</dbReference>
<evidence type="ECO:0000256" key="1">
    <source>
        <dbReference type="SAM" id="SignalP"/>
    </source>
</evidence>
<sequence>MRIGRISFISRVMLALLITAEMAAGGQAMAAEPEAKVIPAGSFMRGSGRAQREAAYHMDEVAYGHSRTRAQQWYENEFPYGPEETGGYVILRHLVTNREYQAFVMDTGHPSPDVTSDTWQGYGLIHPFSRTRRHAWQGQQYPQGRADHPVVLVSVADAEAYAQWLSEKTGQPWRLPVEAEWERAARGDDGRWFPWGNEFDAVRLNSHDRGPFDTLPVGHFVEGQSPFGVMDMAGQVFEWTATAAGPGRRIVKGGSWDDKGCGICRAAARHSRPEDLKHILVGFRLVRDLE</sequence>
<feature type="chain" id="PRO_5017700503" evidence="1">
    <location>
        <begin position="31"/>
        <end position="290"/>
    </location>
</feature>
<dbReference type="RefSeq" id="WP_115937601.1">
    <property type="nucleotide sequence ID" value="NZ_QRDW01000007.1"/>
</dbReference>
<feature type="signal peptide" evidence="1">
    <location>
        <begin position="1"/>
        <end position="30"/>
    </location>
</feature>
<reference evidence="3 4" key="1">
    <citation type="submission" date="2018-07" db="EMBL/GenBank/DDBJ databases">
        <title>Genomic Encyclopedia of Type Strains, Phase III (KMG-III): the genomes of soil and plant-associated and newly described type strains.</title>
        <authorList>
            <person name="Whitman W."/>
        </authorList>
    </citation>
    <scope>NUCLEOTIDE SEQUENCE [LARGE SCALE GENOMIC DNA]</scope>
    <source>
        <strain evidence="3 4">CECT 8488</strain>
    </source>
</reference>
<evidence type="ECO:0000313" key="4">
    <source>
        <dbReference type="Proteomes" id="UP000256845"/>
    </source>
</evidence>
<feature type="domain" description="Sulfatase-modifying factor enzyme-like" evidence="2">
    <location>
        <begin position="37"/>
        <end position="287"/>
    </location>
</feature>
<protein>
    <submittedName>
        <fullName evidence="3">Formylglycine-generating enzyme required for sulfatase activity</fullName>
    </submittedName>
</protein>
<accession>A0A3D9HHD0</accession>
<dbReference type="InterPro" id="IPR005532">
    <property type="entry name" value="SUMF_dom"/>
</dbReference>
<evidence type="ECO:0000313" key="3">
    <source>
        <dbReference type="EMBL" id="RED48661.1"/>
    </source>
</evidence>
<dbReference type="EMBL" id="QRDW01000007">
    <property type="protein sequence ID" value="RED48661.1"/>
    <property type="molecule type" value="Genomic_DNA"/>
</dbReference>
<comment type="caution">
    <text evidence="3">The sequence shown here is derived from an EMBL/GenBank/DDBJ whole genome shotgun (WGS) entry which is preliminary data.</text>
</comment>
<gene>
    <name evidence="3" type="ORF">DFP90_107166</name>
</gene>
<dbReference type="GO" id="GO:0120147">
    <property type="term" value="F:formylglycine-generating oxidase activity"/>
    <property type="evidence" value="ECO:0007669"/>
    <property type="project" value="TreeGrafter"/>
</dbReference>
<proteinExistence type="predicted"/>
<dbReference type="PANTHER" id="PTHR23150:SF19">
    <property type="entry name" value="FORMYLGLYCINE-GENERATING ENZYME"/>
    <property type="match status" value="1"/>
</dbReference>
<dbReference type="InterPro" id="IPR051043">
    <property type="entry name" value="Sulfatase_Mod_Factor_Kinase"/>
</dbReference>